<keyword evidence="2" id="KW-1185">Reference proteome</keyword>
<dbReference type="Proteomes" id="UP000053097">
    <property type="component" value="Unassembled WGS sequence"/>
</dbReference>
<feature type="non-terminal residue" evidence="1">
    <location>
        <position position="1"/>
    </location>
</feature>
<dbReference type="Gene3D" id="3.30.420.10">
    <property type="entry name" value="Ribonuclease H-like superfamily/Ribonuclease H"/>
    <property type="match status" value="1"/>
</dbReference>
<accession>A0A026WWI3</accession>
<gene>
    <name evidence="1" type="ORF">X777_13501</name>
</gene>
<evidence type="ECO:0000313" key="2">
    <source>
        <dbReference type="Proteomes" id="UP000053097"/>
    </source>
</evidence>
<dbReference type="AlphaFoldDB" id="A0A026WWI3"/>
<evidence type="ECO:0000313" key="1">
    <source>
        <dbReference type="EMBL" id="EZA60412.1"/>
    </source>
</evidence>
<dbReference type="EMBL" id="KK107078">
    <property type="protein sequence ID" value="EZA60412.1"/>
    <property type="molecule type" value="Genomic_DNA"/>
</dbReference>
<dbReference type="InterPro" id="IPR036397">
    <property type="entry name" value="RNaseH_sf"/>
</dbReference>
<proteinExistence type="predicted"/>
<dbReference type="GO" id="GO:0003676">
    <property type="term" value="F:nucleic acid binding"/>
    <property type="evidence" value="ECO:0007669"/>
    <property type="project" value="InterPro"/>
</dbReference>
<sequence>LNHSTYSADLSSPKYFLFSKLKLQLKGQRFNDISNTETAVTNQLKTITKEEFSTIIIQLESRAQQHIDYSKDIKIDHRLYNSRERFTLYELYLKNYGPHCVISMLSVSL</sequence>
<name>A0A026WWI3_OOCBI</name>
<protein>
    <submittedName>
        <fullName evidence="1">Uncharacterized protein</fullName>
    </submittedName>
</protein>
<organism evidence="1 2">
    <name type="scientific">Ooceraea biroi</name>
    <name type="common">Clonal raider ant</name>
    <name type="synonym">Cerapachys biroi</name>
    <dbReference type="NCBI Taxonomy" id="2015173"/>
    <lineage>
        <taxon>Eukaryota</taxon>
        <taxon>Metazoa</taxon>
        <taxon>Ecdysozoa</taxon>
        <taxon>Arthropoda</taxon>
        <taxon>Hexapoda</taxon>
        <taxon>Insecta</taxon>
        <taxon>Pterygota</taxon>
        <taxon>Neoptera</taxon>
        <taxon>Endopterygota</taxon>
        <taxon>Hymenoptera</taxon>
        <taxon>Apocrita</taxon>
        <taxon>Aculeata</taxon>
        <taxon>Formicoidea</taxon>
        <taxon>Formicidae</taxon>
        <taxon>Dorylinae</taxon>
        <taxon>Ooceraea</taxon>
    </lineage>
</organism>
<reference evidence="1 2" key="1">
    <citation type="journal article" date="2014" name="Curr. Biol.">
        <title>The genome of the clonal raider ant Cerapachys biroi.</title>
        <authorList>
            <person name="Oxley P.R."/>
            <person name="Ji L."/>
            <person name="Fetter-Pruneda I."/>
            <person name="McKenzie S.K."/>
            <person name="Li C."/>
            <person name="Hu H."/>
            <person name="Zhang G."/>
            <person name="Kronauer D.J."/>
        </authorList>
    </citation>
    <scope>NUCLEOTIDE SEQUENCE [LARGE SCALE GENOMIC DNA]</scope>
</reference>